<dbReference type="GO" id="GO:0016117">
    <property type="term" value="P:carotenoid biosynthetic process"/>
    <property type="evidence" value="ECO:0007669"/>
    <property type="project" value="InterPro"/>
</dbReference>
<dbReference type="InterPro" id="IPR008949">
    <property type="entry name" value="Isoprenoid_synthase_dom_sf"/>
</dbReference>
<proteinExistence type="predicted"/>
<dbReference type="InterPro" id="IPR019845">
    <property type="entry name" value="Squalene/phytoene_synthase_CS"/>
</dbReference>
<dbReference type="PANTHER" id="PTHR31480">
    <property type="entry name" value="BIFUNCTIONAL LYCOPENE CYCLASE/PHYTOENE SYNTHASE"/>
    <property type="match status" value="1"/>
</dbReference>
<dbReference type="SUPFAM" id="SSF48576">
    <property type="entry name" value="Terpenoid synthases"/>
    <property type="match status" value="2"/>
</dbReference>
<evidence type="ECO:0000313" key="4">
    <source>
        <dbReference type="Proteomes" id="UP000569329"/>
    </source>
</evidence>
<gene>
    <name evidence="3" type="ORF">FHX42_001892</name>
</gene>
<dbReference type="EMBL" id="JACGWZ010000002">
    <property type="protein sequence ID" value="MBA8824545.1"/>
    <property type="molecule type" value="Genomic_DNA"/>
</dbReference>
<protein>
    <submittedName>
        <fullName evidence="3">Phytoene synthase</fullName>
        <ecNumber evidence="3">2.5.1.32</ecNumber>
    </submittedName>
</protein>
<keyword evidence="2 3" id="KW-0808">Transferase</keyword>
<sequence length="593" mass="66275">MAALPERARPDRRQDSTFEVVLPGQLPAADAVLARASTENFPVASRILPRRIRRHLLAVYGYVRLVDYAGDEAYGPREGLLDLLEADLKRVYDGTARIPLVRALEPTVHECGIPRELLGRLIEANRRDQHVRRYQTFAELLDYCVYSANPIGELVLHIFDRARPELVTFSNRVCTALQILEHCQDVVEDFQQDRVYLPAEDRVRFCCPEQDLARPAASPELQALIWFEVDRARRMLDEGTAMVGRLSGLGRLAVAGYVAGGRATVRAFADAGHDPVATEVRPSKKRILSEWGRVSVLGRAPHPGRRGSERIRSAYRQCEEITRTQARNFHYGIRLLPGPKRRALSAIYAFARRVDDIGDGELPEEQKLRRLERARGDIRSIDIDSEDPVLVALADAAHVLPIPLEAFDDLIDGCEADVHGQEYRTFEELVTYCRRVAGSVGRLSLGVFGASQPDVASGRADALGVALQLTNILRDVLEDRCNGRVYLPTEELDRFGVRLDLVGHGMLLDGGAALDELIRFQARRAEEWYAEGLRLLPMLDRRSRACCASMAGIYHELLQRIIADPRTAMRGRMSLPGWQKAAVAARSLAGMTP</sequence>
<dbReference type="GO" id="GO:0051996">
    <property type="term" value="F:squalene synthase [NAD(P)H] activity"/>
    <property type="evidence" value="ECO:0007669"/>
    <property type="project" value="InterPro"/>
</dbReference>
<dbReference type="SFLD" id="SFLDG01212">
    <property type="entry name" value="Phytoene_synthase_like"/>
    <property type="match status" value="2"/>
</dbReference>
<dbReference type="GO" id="GO:0004311">
    <property type="term" value="F:geranylgeranyl diphosphate synthase activity"/>
    <property type="evidence" value="ECO:0007669"/>
    <property type="project" value="InterPro"/>
</dbReference>
<dbReference type="EC" id="2.5.1.32" evidence="3"/>
<dbReference type="UniPathway" id="UPA00799"/>
<dbReference type="CDD" id="cd00683">
    <property type="entry name" value="Trans_IPPS_HH"/>
    <property type="match status" value="1"/>
</dbReference>
<dbReference type="InterPro" id="IPR017827">
    <property type="entry name" value="HSQ_synthase_HpnC"/>
</dbReference>
<comment type="pathway">
    <text evidence="1">Carotenoid biosynthesis; phytoene biosynthesis.</text>
</comment>
<dbReference type="SFLD" id="SFLDS00005">
    <property type="entry name" value="Isoprenoid_Synthase_Type_I"/>
    <property type="match status" value="2"/>
</dbReference>
<dbReference type="Proteomes" id="UP000569329">
    <property type="component" value="Unassembled WGS sequence"/>
</dbReference>
<keyword evidence="4" id="KW-1185">Reference proteome</keyword>
<evidence type="ECO:0000256" key="2">
    <source>
        <dbReference type="ARBA" id="ARBA00022679"/>
    </source>
</evidence>
<dbReference type="SFLD" id="SFLDG01018">
    <property type="entry name" value="Squalene/Phytoene_Synthase_Lik"/>
    <property type="match status" value="2"/>
</dbReference>
<dbReference type="InterPro" id="IPR044843">
    <property type="entry name" value="Trans_IPPS_bact-type"/>
</dbReference>
<accession>A0A839DYU4</accession>
<comment type="caution">
    <text evidence="3">The sequence shown here is derived from an EMBL/GenBank/DDBJ whole genome shotgun (WGS) entry which is preliminary data.</text>
</comment>
<organism evidence="3 4">
    <name type="scientific">Halosaccharopolyspora lacisalsi</name>
    <dbReference type="NCBI Taxonomy" id="1000566"/>
    <lineage>
        <taxon>Bacteria</taxon>
        <taxon>Bacillati</taxon>
        <taxon>Actinomycetota</taxon>
        <taxon>Actinomycetes</taxon>
        <taxon>Pseudonocardiales</taxon>
        <taxon>Pseudonocardiaceae</taxon>
        <taxon>Halosaccharopolyspora</taxon>
    </lineage>
</organism>
<dbReference type="InterPro" id="IPR033904">
    <property type="entry name" value="Trans_IPPS_HH"/>
</dbReference>
<dbReference type="NCBIfam" id="TIGR03465">
    <property type="entry name" value="HpnD"/>
    <property type="match status" value="1"/>
</dbReference>
<dbReference type="InterPro" id="IPR002060">
    <property type="entry name" value="Squ/phyt_synthse"/>
</dbReference>
<dbReference type="AlphaFoldDB" id="A0A839DYU4"/>
<dbReference type="InterPro" id="IPR017828">
    <property type="entry name" value="SQ_synth_HpnD-like"/>
</dbReference>
<dbReference type="Gene3D" id="1.10.600.10">
    <property type="entry name" value="Farnesyl Diphosphate Synthase"/>
    <property type="match status" value="2"/>
</dbReference>
<dbReference type="NCBIfam" id="TIGR03464">
    <property type="entry name" value="HpnC"/>
    <property type="match status" value="1"/>
</dbReference>
<reference evidence="3 4" key="1">
    <citation type="submission" date="2020-07" db="EMBL/GenBank/DDBJ databases">
        <title>Sequencing the genomes of 1000 actinobacteria strains.</title>
        <authorList>
            <person name="Klenk H.-P."/>
        </authorList>
    </citation>
    <scope>NUCLEOTIDE SEQUENCE [LARGE SCALE GENOMIC DNA]</scope>
    <source>
        <strain evidence="3 4">DSM 45975</strain>
    </source>
</reference>
<evidence type="ECO:0000313" key="3">
    <source>
        <dbReference type="EMBL" id="MBA8824545.1"/>
    </source>
</evidence>
<name>A0A839DYU4_9PSEU</name>
<evidence type="ECO:0000256" key="1">
    <source>
        <dbReference type="ARBA" id="ARBA00004684"/>
    </source>
</evidence>
<dbReference type="Pfam" id="PF00494">
    <property type="entry name" value="SQS_PSY"/>
    <property type="match status" value="2"/>
</dbReference>
<dbReference type="PROSITE" id="PS01045">
    <property type="entry name" value="SQUALEN_PHYTOEN_SYN_2"/>
    <property type="match status" value="1"/>
</dbReference>